<dbReference type="SUPFAM" id="SSF51161">
    <property type="entry name" value="Trimeric LpxA-like enzymes"/>
    <property type="match status" value="1"/>
</dbReference>
<keyword evidence="2" id="KW-0677">Repeat</keyword>
<dbReference type="InterPro" id="IPR018357">
    <property type="entry name" value="Hexapep_transf_CS"/>
</dbReference>
<dbReference type="PANTHER" id="PTHR23416">
    <property type="entry name" value="SIALIC ACID SYNTHASE-RELATED"/>
    <property type="match status" value="1"/>
</dbReference>
<name>A0ABX7B479_9PROT</name>
<dbReference type="InterPro" id="IPR001451">
    <property type="entry name" value="Hexapep"/>
</dbReference>
<protein>
    <submittedName>
        <fullName evidence="4">CatB-related O-acetyltransferase</fullName>
    </submittedName>
</protein>
<evidence type="ECO:0000313" key="4">
    <source>
        <dbReference type="EMBL" id="QQP88202.1"/>
    </source>
</evidence>
<evidence type="ECO:0000256" key="3">
    <source>
        <dbReference type="ARBA" id="ARBA00023315"/>
    </source>
</evidence>
<dbReference type="InterPro" id="IPR011004">
    <property type="entry name" value="Trimer_LpxA-like_sf"/>
</dbReference>
<accession>A0ABX7B479</accession>
<keyword evidence="1" id="KW-0808">Transferase</keyword>
<dbReference type="PROSITE" id="PS00101">
    <property type="entry name" value="HEXAPEP_TRANSFERASES"/>
    <property type="match status" value="1"/>
</dbReference>
<reference evidence="4" key="1">
    <citation type="submission" date="2021-02" db="EMBL/GenBank/DDBJ databases">
        <title>Skermanella TT6 skin isolate.</title>
        <authorList>
            <person name="Lee K."/>
            <person name="Ganzorig M."/>
        </authorList>
    </citation>
    <scope>NUCLEOTIDE SEQUENCE</scope>
    <source>
        <strain evidence="4">TT6</strain>
    </source>
</reference>
<dbReference type="RefSeq" id="WP_201072783.1">
    <property type="nucleotide sequence ID" value="NZ_CP067420.1"/>
</dbReference>
<dbReference type="CDD" id="cd03349">
    <property type="entry name" value="LbH_XAT"/>
    <property type="match status" value="1"/>
</dbReference>
<evidence type="ECO:0000256" key="1">
    <source>
        <dbReference type="ARBA" id="ARBA00022679"/>
    </source>
</evidence>
<organism evidence="4 5">
    <name type="scientific">Skermanella cutis</name>
    <dbReference type="NCBI Taxonomy" id="2775420"/>
    <lineage>
        <taxon>Bacteria</taxon>
        <taxon>Pseudomonadati</taxon>
        <taxon>Pseudomonadota</taxon>
        <taxon>Alphaproteobacteria</taxon>
        <taxon>Rhodospirillales</taxon>
        <taxon>Azospirillaceae</taxon>
        <taxon>Skermanella</taxon>
    </lineage>
</organism>
<sequence>MSFATVDFGTNPAARLATLGLKLPQTRGVLALNQTSFFEPPTMVQAHIASKTVVQVGAFCSIAGGKIGNVRVGRYCSIAPEVMIGSNEHPVDWLTSSRVTHVADLHDWARFCAPDRVDEIRRQRVPFKDACKITTIGNDVWIGQGVFIKAGVTIGDGAIVAGRSVVVKDVPAYSIVAGTPATVKRMRFPEATVERLVRLQWWRYSIFDLFGLPFDRIDETLDGIEAKVEAGALAEYAPEKVTMDRLRVLFEPAAQAAE</sequence>
<dbReference type="Pfam" id="PF00132">
    <property type="entry name" value="Hexapep"/>
    <property type="match status" value="1"/>
</dbReference>
<dbReference type="Proteomes" id="UP000595197">
    <property type="component" value="Chromosome"/>
</dbReference>
<proteinExistence type="predicted"/>
<gene>
    <name evidence="4" type="ORF">IGS68_19385</name>
</gene>
<keyword evidence="5" id="KW-1185">Reference proteome</keyword>
<dbReference type="InterPro" id="IPR051159">
    <property type="entry name" value="Hexapeptide_acetyltransf"/>
</dbReference>
<dbReference type="Gene3D" id="2.160.10.10">
    <property type="entry name" value="Hexapeptide repeat proteins"/>
    <property type="match status" value="1"/>
</dbReference>
<dbReference type="EMBL" id="CP067420">
    <property type="protein sequence ID" value="QQP88202.1"/>
    <property type="molecule type" value="Genomic_DNA"/>
</dbReference>
<evidence type="ECO:0000313" key="5">
    <source>
        <dbReference type="Proteomes" id="UP000595197"/>
    </source>
</evidence>
<evidence type="ECO:0000256" key="2">
    <source>
        <dbReference type="ARBA" id="ARBA00022737"/>
    </source>
</evidence>
<keyword evidence="3" id="KW-0012">Acyltransferase</keyword>